<name>A0A2V1MYS1_9LACO</name>
<dbReference type="PANTHER" id="PTHR36849">
    <property type="entry name" value="CYTOPLASMIC PROTEIN-RELATED"/>
    <property type="match status" value="1"/>
</dbReference>
<evidence type="ECO:0000313" key="2">
    <source>
        <dbReference type="Proteomes" id="UP000245080"/>
    </source>
</evidence>
<comment type="caution">
    <text evidence="1">The sequence shown here is derived from an EMBL/GenBank/DDBJ whole genome shotgun (WGS) entry which is preliminary data.</text>
</comment>
<dbReference type="Pfam" id="PF22752">
    <property type="entry name" value="DUF488-N3i"/>
    <property type="match status" value="1"/>
</dbReference>
<protein>
    <submittedName>
        <fullName evidence="1">DUF488 domain-containing protein</fullName>
    </submittedName>
</protein>
<sequence length="123" mass="14443">MTTIKVERIYTKPEDLSGYRILVDRVWPRGISKEVAHLNQWEKDVAPTTELRKWFNHDPEKYPEFKQRYLDELKANPATPAFVTLVKDQLVHKDVILLFGAKDEQDNQAQVLKDFLETNESES</sequence>
<gene>
    <name evidence="1" type="ORF">DCM90_04070</name>
</gene>
<organism evidence="1 2">
    <name type="scientific">Levilactobacillus bambusae</name>
    <dbReference type="NCBI Taxonomy" id="2024736"/>
    <lineage>
        <taxon>Bacteria</taxon>
        <taxon>Bacillati</taxon>
        <taxon>Bacillota</taxon>
        <taxon>Bacilli</taxon>
        <taxon>Lactobacillales</taxon>
        <taxon>Lactobacillaceae</taxon>
        <taxon>Levilactobacillus</taxon>
    </lineage>
</organism>
<dbReference type="OrthoDB" id="9790745at2"/>
<dbReference type="EMBL" id="QCXQ01000002">
    <property type="protein sequence ID" value="PWG00119.1"/>
    <property type="molecule type" value="Genomic_DNA"/>
</dbReference>
<reference evidence="1 2" key="1">
    <citation type="journal article" date="2018" name="Int. J. Syst. Evol. Microbiol.">
        <title>Lactobacillus bambusae sp. nov., isolated from a traditional fermented Ma-bamboo shoots of Taiwan.</title>
        <authorList>
            <person name="Wang L.-T."/>
        </authorList>
    </citation>
    <scope>NUCLEOTIDE SEQUENCE [LARGE SCALE GENOMIC DNA]</scope>
    <source>
        <strain evidence="1 2">BS-W1</strain>
    </source>
</reference>
<dbReference type="RefSeq" id="WP_109250066.1">
    <property type="nucleotide sequence ID" value="NZ_QCXQ01000002.1"/>
</dbReference>
<accession>A0A2V1MYS1</accession>
<dbReference type="InterPro" id="IPR052552">
    <property type="entry name" value="YeaO-like"/>
</dbReference>
<proteinExistence type="predicted"/>
<keyword evidence="2" id="KW-1185">Reference proteome</keyword>
<dbReference type="Proteomes" id="UP000245080">
    <property type="component" value="Unassembled WGS sequence"/>
</dbReference>
<dbReference type="AlphaFoldDB" id="A0A2V1MYS1"/>
<dbReference type="PANTHER" id="PTHR36849:SF1">
    <property type="entry name" value="CYTOPLASMIC PROTEIN"/>
    <property type="match status" value="1"/>
</dbReference>
<evidence type="ECO:0000313" key="1">
    <source>
        <dbReference type="EMBL" id="PWG00119.1"/>
    </source>
</evidence>